<dbReference type="InterPro" id="IPR016181">
    <property type="entry name" value="Acyl_CoA_acyltransferase"/>
</dbReference>
<accession>A0ABV8X2S9</accession>
<dbReference type="PANTHER" id="PTHR43792:SF9">
    <property type="entry name" value="RIBOSOMAL-PROTEIN-ALANINE ACETYLTRANSFERASE"/>
    <property type="match status" value="1"/>
</dbReference>
<dbReference type="InterPro" id="IPR000182">
    <property type="entry name" value="GNAT_dom"/>
</dbReference>
<reference evidence="3" key="1">
    <citation type="journal article" date="2019" name="Int. J. Syst. Evol. Microbiol.">
        <title>The Global Catalogue of Microorganisms (GCM) 10K type strain sequencing project: providing services to taxonomists for standard genome sequencing and annotation.</title>
        <authorList>
            <consortium name="The Broad Institute Genomics Platform"/>
            <consortium name="The Broad Institute Genome Sequencing Center for Infectious Disease"/>
            <person name="Wu L."/>
            <person name="Ma J."/>
        </authorList>
    </citation>
    <scope>NUCLEOTIDE SEQUENCE [LARGE SCALE GENOMIC DNA]</scope>
    <source>
        <strain evidence="3">CCUG 59778</strain>
    </source>
</reference>
<dbReference type="SUPFAM" id="SSF55729">
    <property type="entry name" value="Acyl-CoA N-acyltransferases (Nat)"/>
    <property type="match status" value="1"/>
</dbReference>
<dbReference type="EMBL" id="JBHSEC010000005">
    <property type="protein sequence ID" value="MFC4409693.1"/>
    <property type="molecule type" value="Genomic_DNA"/>
</dbReference>
<dbReference type="PANTHER" id="PTHR43792">
    <property type="entry name" value="GNAT FAMILY, PUTATIVE (AFU_ORTHOLOGUE AFUA_3G00765)-RELATED-RELATED"/>
    <property type="match status" value="1"/>
</dbReference>
<protein>
    <submittedName>
        <fullName evidence="2">GNAT family N-acetyltransferase</fullName>
        <ecNumber evidence="2">2.3.-.-</ecNumber>
    </submittedName>
</protein>
<dbReference type="Pfam" id="PF13302">
    <property type="entry name" value="Acetyltransf_3"/>
    <property type="match status" value="1"/>
</dbReference>
<dbReference type="EC" id="2.3.-.-" evidence="2"/>
<gene>
    <name evidence="2" type="ORF">ACFOZY_04500</name>
</gene>
<dbReference type="GO" id="GO:0016746">
    <property type="term" value="F:acyltransferase activity"/>
    <property type="evidence" value="ECO:0007669"/>
    <property type="project" value="UniProtKB-KW"/>
</dbReference>
<dbReference type="Proteomes" id="UP001595817">
    <property type="component" value="Unassembled WGS sequence"/>
</dbReference>
<evidence type="ECO:0000259" key="1">
    <source>
        <dbReference type="PROSITE" id="PS51186"/>
    </source>
</evidence>
<sequence length="182" mass="21114">MSFPQLETARLLLTEVNEENASSMFEIFSNPDVVKYYGMDAFETVEQAQGMVKHFRQGFEAKRSMRWGMIMKETNQFIGTIGLNLLNLTSKKAEIGFEIHPDYWRNGYTYEAAIAVLEYSFKELQLQRLGAVTFVDNTASQGLLKKIGFQYEGTLRNYLFQNNQVYDGLLFSILPSEWENRR</sequence>
<dbReference type="InterPro" id="IPR051531">
    <property type="entry name" value="N-acetyltransferase"/>
</dbReference>
<evidence type="ECO:0000313" key="3">
    <source>
        <dbReference type="Proteomes" id="UP001595817"/>
    </source>
</evidence>
<proteinExistence type="predicted"/>
<evidence type="ECO:0000313" key="2">
    <source>
        <dbReference type="EMBL" id="MFC4409693.1"/>
    </source>
</evidence>
<feature type="domain" description="N-acetyltransferase" evidence="1">
    <location>
        <begin position="11"/>
        <end position="172"/>
    </location>
</feature>
<organism evidence="2 3">
    <name type="scientific">Chungangia koreensis</name>
    <dbReference type="NCBI Taxonomy" id="752657"/>
    <lineage>
        <taxon>Bacteria</taxon>
        <taxon>Bacillati</taxon>
        <taxon>Bacillota</taxon>
        <taxon>Bacilli</taxon>
        <taxon>Lactobacillales</taxon>
        <taxon>Chungangia</taxon>
    </lineage>
</organism>
<name>A0ABV8X2S9_9LACT</name>
<keyword evidence="3" id="KW-1185">Reference proteome</keyword>
<comment type="caution">
    <text evidence="2">The sequence shown here is derived from an EMBL/GenBank/DDBJ whole genome shotgun (WGS) entry which is preliminary data.</text>
</comment>
<keyword evidence="2" id="KW-0808">Transferase</keyword>
<dbReference type="PROSITE" id="PS51186">
    <property type="entry name" value="GNAT"/>
    <property type="match status" value="1"/>
</dbReference>
<dbReference type="Gene3D" id="3.40.630.30">
    <property type="match status" value="1"/>
</dbReference>
<dbReference type="RefSeq" id="WP_378152727.1">
    <property type="nucleotide sequence ID" value="NZ_JBHSEC010000005.1"/>
</dbReference>
<keyword evidence="2" id="KW-0012">Acyltransferase</keyword>